<proteinExistence type="predicted"/>
<dbReference type="Pfam" id="PF00072">
    <property type="entry name" value="Response_reg"/>
    <property type="match status" value="1"/>
</dbReference>
<dbReference type="GO" id="GO:0000160">
    <property type="term" value="P:phosphorelay signal transduction system"/>
    <property type="evidence" value="ECO:0007669"/>
    <property type="project" value="InterPro"/>
</dbReference>
<dbReference type="SMART" id="SM00448">
    <property type="entry name" value="REC"/>
    <property type="match status" value="1"/>
</dbReference>
<dbReference type="AlphaFoldDB" id="A0A178IKB2"/>
<sequence>MVPERTLLLVDSDQCYRDAVRTAFEQYGYTVKCARGGVQALELLESREGAAVQMTILALELGDIDGGATAVRIHAFRSDIRVFIMSEFVDEVMVDDGLGGPPIEFLRKPPSPADLVVSVGRILAGGVC</sequence>
<name>A0A178IKB2_9BACT</name>
<dbReference type="Gene3D" id="3.40.50.2300">
    <property type="match status" value="1"/>
</dbReference>
<reference evidence="3 4" key="1">
    <citation type="submission" date="2016-01" db="EMBL/GenBank/DDBJ databases">
        <title>High potential of lignocellulose degradation of a new Verrucomicrobia species.</title>
        <authorList>
            <person name="Wang Y."/>
            <person name="Shi Y."/>
            <person name="Qiu Z."/>
            <person name="Liu S."/>
            <person name="Yang H."/>
        </authorList>
    </citation>
    <scope>NUCLEOTIDE SEQUENCE [LARGE SCALE GENOMIC DNA]</scope>
    <source>
        <strain evidence="3 4">TSB47</strain>
    </source>
</reference>
<dbReference type="Proteomes" id="UP000078486">
    <property type="component" value="Unassembled WGS sequence"/>
</dbReference>
<gene>
    <name evidence="3" type="ORF">AW736_00740</name>
</gene>
<evidence type="ECO:0000256" key="1">
    <source>
        <dbReference type="PROSITE-ProRule" id="PRU00169"/>
    </source>
</evidence>
<protein>
    <recommendedName>
        <fullName evidence="2">Response regulatory domain-containing protein</fullName>
    </recommendedName>
</protein>
<dbReference type="STRING" id="1184151.AW736_00740"/>
<dbReference type="PROSITE" id="PS50110">
    <property type="entry name" value="RESPONSE_REGULATORY"/>
    <property type="match status" value="1"/>
</dbReference>
<dbReference type="SUPFAM" id="SSF52172">
    <property type="entry name" value="CheY-like"/>
    <property type="match status" value="1"/>
</dbReference>
<comment type="caution">
    <text evidence="3">The sequence shown here is derived from an EMBL/GenBank/DDBJ whole genome shotgun (WGS) entry which is preliminary data.</text>
</comment>
<evidence type="ECO:0000313" key="4">
    <source>
        <dbReference type="Proteomes" id="UP000078486"/>
    </source>
</evidence>
<accession>A0A178IKB2</accession>
<dbReference type="InterPro" id="IPR001789">
    <property type="entry name" value="Sig_transdc_resp-reg_receiver"/>
</dbReference>
<dbReference type="EMBL" id="LRRQ01000061">
    <property type="protein sequence ID" value="OAM90304.1"/>
    <property type="molecule type" value="Genomic_DNA"/>
</dbReference>
<evidence type="ECO:0000259" key="2">
    <source>
        <dbReference type="PROSITE" id="PS50110"/>
    </source>
</evidence>
<comment type="caution">
    <text evidence="1">Lacks conserved residue(s) required for the propagation of feature annotation.</text>
</comment>
<dbReference type="RefSeq" id="WP_068768389.1">
    <property type="nucleotide sequence ID" value="NZ_CP109796.1"/>
</dbReference>
<organism evidence="3 4">
    <name type="scientific">Termitidicoccus mucosus</name>
    <dbReference type="NCBI Taxonomy" id="1184151"/>
    <lineage>
        <taxon>Bacteria</taxon>
        <taxon>Pseudomonadati</taxon>
        <taxon>Verrucomicrobiota</taxon>
        <taxon>Opitutia</taxon>
        <taxon>Opitutales</taxon>
        <taxon>Opitutaceae</taxon>
        <taxon>Termitidicoccus</taxon>
    </lineage>
</organism>
<dbReference type="CDD" id="cd00156">
    <property type="entry name" value="REC"/>
    <property type="match status" value="1"/>
</dbReference>
<dbReference type="InterPro" id="IPR011006">
    <property type="entry name" value="CheY-like_superfamily"/>
</dbReference>
<keyword evidence="4" id="KW-1185">Reference proteome</keyword>
<evidence type="ECO:0000313" key="3">
    <source>
        <dbReference type="EMBL" id="OAM90304.1"/>
    </source>
</evidence>
<feature type="domain" description="Response regulatory" evidence="2">
    <location>
        <begin position="6"/>
        <end position="123"/>
    </location>
</feature>